<dbReference type="Pfam" id="PF00232">
    <property type="entry name" value="Glyco_hydro_1"/>
    <property type="match status" value="2"/>
</dbReference>
<proteinExistence type="inferred from homology"/>
<protein>
    <recommendedName>
        <fullName evidence="5">Beta-glucosidase</fullName>
    </recommendedName>
</protein>
<dbReference type="Gene3D" id="3.20.20.80">
    <property type="entry name" value="Glycosidases"/>
    <property type="match status" value="1"/>
</dbReference>
<dbReference type="InterPro" id="IPR017853">
    <property type="entry name" value="GH"/>
</dbReference>
<dbReference type="AlphaFoldDB" id="A0A8T0J987"/>
<dbReference type="GO" id="GO:0008422">
    <property type="term" value="F:beta-glucosidase activity"/>
    <property type="evidence" value="ECO:0007669"/>
    <property type="project" value="TreeGrafter"/>
</dbReference>
<dbReference type="PRINTS" id="PR00131">
    <property type="entry name" value="GLHYDRLASE1"/>
</dbReference>
<evidence type="ECO:0000313" key="3">
    <source>
        <dbReference type="EMBL" id="KAG0591408.1"/>
    </source>
</evidence>
<keyword evidence="4" id="KW-1185">Reference proteome</keyword>
<evidence type="ECO:0008006" key="5">
    <source>
        <dbReference type="Google" id="ProtNLM"/>
    </source>
</evidence>
<dbReference type="EMBL" id="CM026421">
    <property type="protein sequence ID" value="KAG0591408.1"/>
    <property type="molecule type" value="Genomic_DNA"/>
</dbReference>
<comment type="caution">
    <text evidence="3">The sequence shown here is derived from an EMBL/GenBank/DDBJ whole genome shotgun (WGS) entry which is preliminary data.</text>
</comment>
<gene>
    <name evidence="3" type="ORF">KC19_1G173600</name>
</gene>
<evidence type="ECO:0000313" key="4">
    <source>
        <dbReference type="Proteomes" id="UP000822688"/>
    </source>
</evidence>
<dbReference type="GO" id="GO:0005975">
    <property type="term" value="P:carbohydrate metabolic process"/>
    <property type="evidence" value="ECO:0007669"/>
    <property type="project" value="InterPro"/>
</dbReference>
<accession>A0A8T0J987</accession>
<dbReference type="InterPro" id="IPR001360">
    <property type="entry name" value="Glyco_hydro_1"/>
</dbReference>
<dbReference type="OrthoDB" id="65569at2759"/>
<reference evidence="3" key="1">
    <citation type="submission" date="2020-06" db="EMBL/GenBank/DDBJ databases">
        <title>WGS assembly of Ceratodon purpureus strain R40.</title>
        <authorList>
            <person name="Carey S.B."/>
            <person name="Jenkins J."/>
            <person name="Shu S."/>
            <person name="Lovell J.T."/>
            <person name="Sreedasyam A."/>
            <person name="Maumus F."/>
            <person name="Tiley G.P."/>
            <person name="Fernandez-Pozo N."/>
            <person name="Barry K."/>
            <person name="Chen C."/>
            <person name="Wang M."/>
            <person name="Lipzen A."/>
            <person name="Daum C."/>
            <person name="Saski C.A."/>
            <person name="Payton A.C."/>
            <person name="Mcbreen J.C."/>
            <person name="Conrad R.E."/>
            <person name="Kollar L.M."/>
            <person name="Olsson S."/>
            <person name="Huttunen S."/>
            <person name="Landis J.B."/>
            <person name="Wickett N.J."/>
            <person name="Johnson M.G."/>
            <person name="Rensing S.A."/>
            <person name="Grimwood J."/>
            <person name="Schmutz J."/>
            <person name="Mcdaniel S.F."/>
        </authorList>
    </citation>
    <scope>NUCLEOTIDE SEQUENCE</scope>
    <source>
        <strain evidence="3">R40</strain>
    </source>
</reference>
<dbReference type="Proteomes" id="UP000822688">
    <property type="component" value="Chromosome 1"/>
</dbReference>
<dbReference type="PANTHER" id="PTHR10353">
    <property type="entry name" value="GLYCOSYL HYDROLASE"/>
    <property type="match status" value="1"/>
</dbReference>
<evidence type="ECO:0000256" key="2">
    <source>
        <dbReference type="RuleBase" id="RU003690"/>
    </source>
</evidence>
<evidence type="ECO:0000256" key="1">
    <source>
        <dbReference type="ARBA" id="ARBA00010838"/>
    </source>
</evidence>
<organism evidence="3 4">
    <name type="scientific">Ceratodon purpureus</name>
    <name type="common">Fire moss</name>
    <name type="synonym">Dicranum purpureum</name>
    <dbReference type="NCBI Taxonomy" id="3225"/>
    <lineage>
        <taxon>Eukaryota</taxon>
        <taxon>Viridiplantae</taxon>
        <taxon>Streptophyta</taxon>
        <taxon>Embryophyta</taxon>
        <taxon>Bryophyta</taxon>
        <taxon>Bryophytina</taxon>
        <taxon>Bryopsida</taxon>
        <taxon>Dicranidae</taxon>
        <taxon>Pseudoditrichales</taxon>
        <taxon>Ditrichaceae</taxon>
        <taxon>Ceratodon</taxon>
    </lineage>
</organism>
<sequence>MVRGVRFVCLVFAAAVALYLLLCLSLVPLVMYPPRPEYLPAEDEEVVADFNRDYCPAHLSAAGSADCKAKTGNFFFGLATAPAHVEDNLNDSWLEFAQNSKTQVRAWHNVPLPGERLRFWSAPNVEIELAKEAGSSVFRLGIDWGRIVPQEPVNGIEAVVDMEAVEHYKWILQTVKENDMRVMLTLFHHSLPKWALTYGGWIDSRTISYFEDFARFSKQQFGEYVDYWITFNEPHIFVILTHCSGTWPPGNKPSIMESLVCFTPWGHYGRAMESITKAHIAAYKALHEGSVKAVVGVAHHVGVIQPYGLLDLPIVYITRFLTEFHWIDGIQDYLDYCGINYYGQEILSGAGLMLVPEEEYSEAGRGVYPDGLFQVLVAFHNRYKAKQPKLRYIITENGFADARDIIRRPYLVEHLLAIHAAIQQGVPVDGYLQWTISDNWEWADGYCPRFGLVDVDRASNLTRIPRPSYFLYQQVSKSGIITKQQREGEWQTLQEEIKRGGVRPFCRAVAQDNRMWAESLDTPRMRLIANKDWRFTKYKQPGLLEYVWRSFEVAVILLKDAVRLLSGGSLMDVSLPPEIISGEL</sequence>
<dbReference type="PANTHER" id="PTHR10353:SF316">
    <property type="entry name" value="GLYCOSIDE HYDROLASE FAMILY 1 PROTEIN"/>
    <property type="match status" value="1"/>
</dbReference>
<comment type="similarity">
    <text evidence="1 2">Belongs to the glycosyl hydrolase 1 family.</text>
</comment>
<name>A0A8T0J987_CERPU</name>
<dbReference type="SUPFAM" id="SSF51445">
    <property type="entry name" value="(Trans)glycosidases"/>
    <property type="match status" value="1"/>
</dbReference>